<feature type="signal peptide" evidence="3">
    <location>
        <begin position="1"/>
        <end position="22"/>
    </location>
</feature>
<feature type="region of interest" description="Disordered" evidence="2">
    <location>
        <begin position="26"/>
        <end position="56"/>
    </location>
</feature>
<evidence type="ECO:0000256" key="1">
    <source>
        <dbReference type="ARBA" id="ARBA00022729"/>
    </source>
</evidence>
<protein>
    <submittedName>
        <fullName evidence="4">VCBS repeat-containing protein</fullName>
    </submittedName>
</protein>
<proteinExistence type="predicted"/>
<dbReference type="Pfam" id="PF01839">
    <property type="entry name" value="FG-GAP"/>
    <property type="match status" value="1"/>
</dbReference>
<evidence type="ECO:0000256" key="2">
    <source>
        <dbReference type="SAM" id="MobiDB-lite"/>
    </source>
</evidence>
<dbReference type="PROSITE" id="PS51257">
    <property type="entry name" value="PROKAR_LIPOPROTEIN"/>
    <property type="match status" value="1"/>
</dbReference>
<sequence length="371" mass="36857">MRRTVVRVVAGVVVAAALGGVAGCDSASAHHPAPRATTAAAGAGGAPRPVPHGRGSHVPYDFNGDGHRDLVVNDLAKGDSYGDDAGIAVVYGTGSAGALDPAARQVLTTRLSAAPVGGKPPATFDAEAACDLDGDGFGDLIVTTDPPYDGIGRPPVPLQVLFGGPGGLTGRAVVLGIPERARYGNDWPDHPVCGDFDGDGATDLAVTATGGRVSFLRGPFARTGAPRAADASLPGGGPVLAAPEPKADVNGDGYDDLVVRASAAPGARARLLLGGPQGPVRPGGTYTYAPGTSARPPKPPANGLPATDLPGGGPAPVTDVLQVADFTGDKVPDVAVRIHRGETRDLVAVYAGTGAGLRAKPLVGFTTAGWG</sequence>
<feature type="compositionally biased region" description="Low complexity" evidence="2">
    <location>
        <begin position="29"/>
        <end position="41"/>
    </location>
</feature>
<dbReference type="InterPro" id="IPR013517">
    <property type="entry name" value="FG-GAP"/>
</dbReference>
<dbReference type="Gene3D" id="2.130.10.130">
    <property type="entry name" value="Integrin alpha, N-terminal"/>
    <property type="match status" value="2"/>
</dbReference>
<dbReference type="PANTHER" id="PTHR46580:SF2">
    <property type="entry name" value="MAM DOMAIN-CONTAINING PROTEIN"/>
    <property type="match status" value="1"/>
</dbReference>
<name>A0AAU2HBG1_9ACTN</name>
<dbReference type="PANTHER" id="PTHR46580">
    <property type="entry name" value="SENSOR KINASE-RELATED"/>
    <property type="match status" value="1"/>
</dbReference>
<feature type="region of interest" description="Disordered" evidence="2">
    <location>
        <begin position="224"/>
        <end position="245"/>
    </location>
</feature>
<keyword evidence="1 3" id="KW-0732">Signal</keyword>
<feature type="chain" id="PRO_5043838556" evidence="3">
    <location>
        <begin position="23"/>
        <end position="371"/>
    </location>
</feature>
<evidence type="ECO:0000256" key="3">
    <source>
        <dbReference type="SAM" id="SignalP"/>
    </source>
</evidence>
<accession>A0AAU2HBG1</accession>
<reference evidence="4" key="1">
    <citation type="submission" date="2022-10" db="EMBL/GenBank/DDBJ databases">
        <title>The complete genomes of actinobacterial strains from the NBC collection.</title>
        <authorList>
            <person name="Joergensen T.S."/>
            <person name="Alvarez Arevalo M."/>
            <person name="Sterndorff E.B."/>
            <person name="Faurdal D."/>
            <person name="Vuksanovic O."/>
            <person name="Mourched A.-S."/>
            <person name="Charusanti P."/>
            <person name="Shaw S."/>
            <person name="Blin K."/>
            <person name="Weber T."/>
        </authorList>
    </citation>
    <scope>NUCLEOTIDE SEQUENCE</scope>
    <source>
        <strain evidence="4">NBC_00060</strain>
    </source>
</reference>
<dbReference type="SUPFAM" id="SSF69318">
    <property type="entry name" value="Integrin alpha N-terminal domain"/>
    <property type="match status" value="1"/>
</dbReference>
<dbReference type="InterPro" id="IPR028994">
    <property type="entry name" value="Integrin_alpha_N"/>
</dbReference>
<dbReference type="AlphaFoldDB" id="A0AAU2HBG1"/>
<organism evidence="4">
    <name type="scientific">Streptomyces sp. NBC_00060</name>
    <dbReference type="NCBI Taxonomy" id="2975636"/>
    <lineage>
        <taxon>Bacteria</taxon>
        <taxon>Bacillati</taxon>
        <taxon>Actinomycetota</taxon>
        <taxon>Actinomycetes</taxon>
        <taxon>Kitasatosporales</taxon>
        <taxon>Streptomycetaceae</taxon>
        <taxon>Streptomyces</taxon>
    </lineage>
</organism>
<evidence type="ECO:0000313" key="4">
    <source>
        <dbReference type="EMBL" id="WTU45504.1"/>
    </source>
</evidence>
<gene>
    <name evidence="4" type="ORF">OHV25_19220</name>
</gene>
<dbReference type="EMBL" id="CP108253">
    <property type="protein sequence ID" value="WTU45504.1"/>
    <property type="molecule type" value="Genomic_DNA"/>
</dbReference>